<dbReference type="EMBL" id="JX944686">
    <property type="protein sequence ID" value="AFV51255.1"/>
    <property type="molecule type" value="Genomic_DNA"/>
</dbReference>
<sequence>MTLKITFCGFCDFLDELTFDYVVVDKSFNNLSDEQKKRYFDKIVWNDSGLLFIPYESDNMKQKKRWLRIASNLLKAVEIAESSQLQVIAIFDSDIIIPKLDEINPRGLFLTPCYWLYYDWAGEVRPFCSGTNYIFPREKLPTLKYYLMSYSPDKGPVDIYLHDNLPHINVLVNGTTHYVKVNGQRQRMTMTLDNLNAIREHIPEVVMVIP</sequence>
<accession>K4NZH4</accession>
<protein>
    <submittedName>
        <fullName evidence="1">Uncharacterized protein</fullName>
    </submittedName>
</protein>
<reference evidence="1 2" key="1">
    <citation type="journal article" date="2013" name="Genome Announc.">
        <title>Genome sequence of a novel archaeal rudivirus recovered from a mexican hot spring.</title>
        <authorList>
            <person name="Servin-Garciduenas L.E."/>
            <person name="Peng X."/>
            <person name="Garrett R.A."/>
            <person name="Martinez-Romero E."/>
        </authorList>
    </citation>
    <scope>NUCLEOTIDE SEQUENCE [LARGE SCALE GENOMIC DNA]</scope>
</reference>
<name>K4NZH4_9VIRU</name>
<keyword evidence="2" id="KW-1185">Reference proteome</keyword>
<dbReference type="OrthoDB" id="12283at10239"/>
<dbReference type="KEGG" id="vg:13997100"/>
<dbReference type="Proteomes" id="UP000009199">
    <property type="component" value="Segment"/>
</dbReference>
<evidence type="ECO:0000313" key="1">
    <source>
        <dbReference type="EMBL" id="AFV51255.1"/>
    </source>
</evidence>
<organism evidence="1 2">
    <name type="scientific">Sulfolobales Mexican rod-shaped virus 1</name>
    <dbReference type="NCBI Taxonomy" id="2848122"/>
    <lineage>
        <taxon>Viruses</taxon>
        <taxon>Adnaviria</taxon>
        <taxon>Zilligvirae</taxon>
        <taxon>Taleaviricota</taxon>
        <taxon>Tokiviricetes</taxon>
        <taxon>Ligamenvirales</taxon>
        <taxon>Rudiviridae</taxon>
        <taxon>Mexirudivirus</taxon>
        <taxon>Mexirudivirus azufresense</taxon>
        <taxon>Mexirudivirus SMRV1</taxon>
    </lineage>
</organism>
<evidence type="ECO:0000313" key="2">
    <source>
        <dbReference type="Proteomes" id="UP000009199"/>
    </source>
</evidence>
<proteinExistence type="predicted"/>